<sequence length="405" mass="45117">MGCISSKVLTRSGSFKEEVNQRIMHRTANAFPMLEEILVSKNGGDQFLALVCTTNAVAKRLHTESFSSESNVGIKPSLDVMHPEMINTWELMEGLDDEEQQQKLQSPPRVERPKNLDKQSQSFHWSSASESPTEVSFNVEECGLNGENGEIIHHSSFHTAQEYDAMVERNLLWKSQDNRFEDSVENTKEKLLDVHETSSKMCSSIEVDGNDLSHQGEGAAVNTNSFIEEIGVAETYKPKISKNEATNDFISCSCSNSDEVIESIGDGIEKGTAMKERGLRRKAMAKGLTTLKIQSAIEFPSVGSLKEWLDVGGQLFSPGSYVTPKFGCFSLPSPTNKNECNDGSVFDMELVTAFEEAMRQLKEEEKYILKQISDNLEEDVADENQVDQDTSPHRKEELGLALVLK</sequence>
<proteinExistence type="predicted"/>
<evidence type="ECO:0000313" key="2">
    <source>
        <dbReference type="Proteomes" id="UP000189703"/>
    </source>
</evidence>
<name>A0A1U7ZGL5_NELNU</name>
<dbReference type="eggNOG" id="ENOG502S0KC">
    <property type="taxonomic scope" value="Eukaryota"/>
</dbReference>
<feature type="compositionally biased region" description="Polar residues" evidence="1">
    <location>
        <begin position="118"/>
        <end position="134"/>
    </location>
</feature>
<protein>
    <submittedName>
        <fullName evidence="3">Uncharacterized protein LOC104594338</fullName>
    </submittedName>
</protein>
<dbReference type="RefSeq" id="XP_010252892.1">
    <property type="nucleotide sequence ID" value="XM_010254590.2"/>
</dbReference>
<dbReference type="GeneID" id="104594338"/>
<feature type="region of interest" description="Disordered" evidence="1">
    <location>
        <begin position="96"/>
        <end position="134"/>
    </location>
</feature>
<organism evidence="2 3">
    <name type="scientific">Nelumbo nucifera</name>
    <name type="common">Sacred lotus</name>
    <dbReference type="NCBI Taxonomy" id="4432"/>
    <lineage>
        <taxon>Eukaryota</taxon>
        <taxon>Viridiplantae</taxon>
        <taxon>Streptophyta</taxon>
        <taxon>Embryophyta</taxon>
        <taxon>Tracheophyta</taxon>
        <taxon>Spermatophyta</taxon>
        <taxon>Magnoliopsida</taxon>
        <taxon>Proteales</taxon>
        <taxon>Nelumbonaceae</taxon>
        <taxon>Nelumbo</taxon>
    </lineage>
</organism>
<evidence type="ECO:0000256" key="1">
    <source>
        <dbReference type="SAM" id="MobiDB-lite"/>
    </source>
</evidence>
<dbReference type="AlphaFoldDB" id="A0A1U7ZGL5"/>
<dbReference type="OMA" id="ETHSHIN"/>
<reference evidence="3" key="1">
    <citation type="submission" date="2025-08" db="UniProtKB">
        <authorList>
            <consortium name="RefSeq"/>
        </authorList>
    </citation>
    <scope>IDENTIFICATION</scope>
</reference>
<dbReference type="KEGG" id="nnu:104594338"/>
<keyword evidence="2" id="KW-1185">Reference proteome</keyword>
<gene>
    <name evidence="3" type="primary">LOC104594338</name>
</gene>
<evidence type="ECO:0000313" key="3">
    <source>
        <dbReference type="RefSeq" id="XP_010252892.1"/>
    </source>
</evidence>
<accession>A0A1U7ZGL5</accession>
<dbReference type="OrthoDB" id="1937661at2759"/>
<dbReference type="Proteomes" id="UP000189703">
    <property type="component" value="Unplaced"/>
</dbReference>